<dbReference type="AlphaFoldDB" id="A0A5C4XD25"/>
<feature type="transmembrane region" description="Helical" evidence="2">
    <location>
        <begin position="25"/>
        <end position="44"/>
    </location>
</feature>
<dbReference type="Proteomes" id="UP000311605">
    <property type="component" value="Unassembled WGS sequence"/>
</dbReference>
<evidence type="ECO:0000313" key="3">
    <source>
        <dbReference type="EMBL" id="TNM61355.1"/>
    </source>
</evidence>
<gene>
    <name evidence="3" type="ORF">FHP24_22765</name>
</gene>
<comment type="caution">
    <text evidence="3">The sequence shown here is derived from an EMBL/GenBank/DDBJ whole genome shotgun (WGS) entry which is preliminary data.</text>
</comment>
<proteinExistence type="predicted"/>
<organism evidence="3 4">
    <name type="scientific">Aliirhizobium smilacinae</name>
    <dbReference type="NCBI Taxonomy" id="1395944"/>
    <lineage>
        <taxon>Bacteria</taxon>
        <taxon>Pseudomonadati</taxon>
        <taxon>Pseudomonadota</taxon>
        <taxon>Alphaproteobacteria</taxon>
        <taxon>Hyphomicrobiales</taxon>
        <taxon>Rhizobiaceae</taxon>
        <taxon>Aliirhizobium</taxon>
    </lineage>
</organism>
<name>A0A5C4XD25_9HYPH</name>
<dbReference type="RefSeq" id="WP_139678522.1">
    <property type="nucleotide sequence ID" value="NZ_VDMN01000006.1"/>
</dbReference>
<sequence>MTVSSKSMPGRDASRSQQPAEFKPCLWKLLVVTAGILVAVFVAMEVVDDTYTGSFDTKVSAPQMQKAG</sequence>
<keyword evidence="2" id="KW-1133">Transmembrane helix</keyword>
<keyword evidence="2" id="KW-0472">Membrane</keyword>
<accession>A0A5C4XD25</accession>
<reference evidence="3 4" key="1">
    <citation type="submission" date="2019-06" db="EMBL/GenBank/DDBJ databases">
        <title>The draft genome of Rhizobium smilacinae PTYR-5.</title>
        <authorList>
            <person name="Liu L."/>
            <person name="Li L."/>
            <person name="Zhang X."/>
        </authorList>
    </citation>
    <scope>NUCLEOTIDE SEQUENCE [LARGE SCALE GENOMIC DNA]</scope>
    <source>
        <strain evidence="3 4">PTYR-5</strain>
    </source>
</reference>
<feature type="region of interest" description="Disordered" evidence="1">
    <location>
        <begin position="1"/>
        <end position="20"/>
    </location>
</feature>
<evidence type="ECO:0000256" key="1">
    <source>
        <dbReference type="SAM" id="MobiDB-lite"/>
    </source>
</evidence>
<keyword evidence="2" id="KW-0812">Transmembrane</keyword>
<evidence type="ECO:0000313" key="4">
    <source>
        <dbReference type="Proteomes" id="UP000311605"/>
    </source>
</evidence>
<evidence type="ECO:0000256" key="2">
    <source>
        <dbReference type="SAM" id="Phobius"/>
    </source>
</evidence>
<dbReference type="EMBL" id="VDMN01000006">
    <property type="protein sequence ID" value="TNM61355.1"/>
    <property type="molecule type" value="Genomic_DNA"/>
</dbReference>
<dbReference type="OrthoDB" id="8451407at2"/>
<protein>
    <submittedName>
        <fullName evidence="3">Uncharacterized protein</fullName>
    </submittedName>
</protein>
<keyword evidence="4" id="KW-1185">Reference proteome</keyword>